<evidence type="ECO:0000259" key="2">
    <source>
        <dbReference type="Pfam" id="PF01609"/>
    </source>
</evidence>
<protein>
    <submittedName>
        <fullName evidence="3">DDE family transposase</fullName>
    </submittedName>
</protein>
<dbReference type="Proteomes" id="UP000293519">
    <property type="component" value="Unassembled WGS sequence"/>
</dbReference>
<gene>
    <name evidence="3" type="ORF">EV141_2383</name>
</gene>
<dbReference type="Pfam" id="PF01609">
    <property type="entry name" value="DDE_Tnp_1"/>
    <property type="match status" value="1"/>
</dbReference>
<feature type="region of interest" description="Disordered" evidence="1">
    <location>
        <begin position="64"/>
        <end position="90"/>
    </location>
</feature>
<proteinExistence type="predicted"/>
<dbReference type="EMBL" id="SGWW01000006">
    <property type="protein sequence ID" value="RZS53437.1"/>
    <property type="molecule type" value="Genomic_DNA"/>
</dbReference>
<dbReference type="PANTHER" id="PTHR30007:SF1">
    <property type="entry name" value="BLR1914 PROTEIN"/>
    <property type="match status" value="1"/>
</dbReference>
<evidence type="ECO:0000256" key="1">
    <source>
        <dbReference type="SAM" id="MobiDB-lite"/>
    </source>
</evidence>
<keyword evidence="4" id="KW-1185">Reference proteome</keyword>
<dbReference type="AlphaFoldDB" id="A0A4Q7LI48"/>
<organism evidence="3 4">
    <name type="scientific">Microcella putealis</name>
    <dbReference type="NCBI Taxonomy" id="337005"/>
    <lineage>
        <taxon>Bacteria</taxon>
        <taxon>Bacillati</taxon>
        <taxon>Actinomycetota</taxon>
        <taxon>Actinomycetes</taxon>
        <taxon>Micrococcales</taxon>
        <taxon>Microbacteriaceae</taxon>
        <taxon>Microcella</taxon>
    </lineage>
</organism>
<accession>A0A4Q7LI48</accession>
<reference evidence="3 4" key="1">
    <citation type="journal article" date="2015" name="Stand. Genomic Sci.">
        <title>Genomic Encyclopedia of Bacterial and Archaeal Type Strains, Phase III: the genomes of soil and plant-associated and newly described type strains.</title>
        <authorList>
            <person name="Whitman W.B."/>
            <person name="Woyke T."/>
            <person name="Klenk H.P."/>
            <person name="Zhou Y."/>
            <person name="Lilburn T.G."/>
            <person name="Beck B.J."/>
            <person name="De Vos P."/>
            <person name="Vandamme P."/>
            <person name="Eisen J.A."/>
            <person name="Garrity G."/>
            <person name="Hugenholtz P."/>
            <person name="Kyrpides N.C."/>
        </authorList>
    </citation>
    <scope>NUCLEOTIDE SEQUENCE [LARGE SCALE GENOMIC DNA]</scope>
    <source>
        <strain evidence="3 4">CV2</strain>
    </source>
</reference>
<dbReference type="GO" id="GO:0003677">
    <property type="term" value="F:DNA binding"/>
    <property type="evidence" value="ECO:0007669"/>
    <property type="project" value="InterPro"/>
</dbReference>
<dbReference type="GO" id="GO:0004803">
    <property type="term" value="F:transposase activity"/>
    <property type="evidence" value="ECO:0007669"/>
    <property type="project" value="InterPro"/>
</dbReference>
<evidence type="ECO:0000313" key="3">
    <source>
        <dbReference type="EMBL" id="RZS53437.1"/>
    </source>
</evidence>
<dbReference type="PANTHER" id="PTHR30007">
    <property type="entry name" value="PHP DOMAIN PROTEIN"/>
    <property type="match status" value="1"/>
</dbReference>
<name>A0A4Q7LI48_9MICO</name>
<dbReference type="InterPro" id="IPR002559">
    <property type="entry name" value="Transposase_11"/>
</dbReference>
<feature type="domain" description="Transposase IS4-like" evidence="2">
    <location>
        <begin position="2"/>
        <end position="131"/>
    </location>
</feature>
<comment type="caution">
    <text evidence="3">The sequence shown here is derived from an EMBL/GenBank/DDBJ whole genome shotgun (WGS) entry which is preliminary data.</text>
</comment>
<dbReference type="GO" id="GO:0006313">
    <property type="term" value="P:DNA transposition"/>
    <property type="evidence" value="ECO:0007669"/>
    <property type="project" value="InterPro"/>
</dbReference>
<sequence length="141" mass="15484">MLVTAGNVNDTTMMAAVLDLIAVARTGPGRPRTRPDRVLADKGYPSRANRRYLAARGIPATIPEKADHAAGRLRRGSRGGRPPGFDPAAYRQRNTVERCFNRLKQWRGIAMRSDKTARAYRAGIALAATLVWIKTDLINTA</sequence>
<evidence type="ECO:0000313" key="4">
    <source>
        <dbReference type="Proteomes" id="UP000293519"/>
    </source>
</evidence>